<gene>
    <name evidence="3" type="ORF">g.15197</name>
</gene>
<keyword evidence="1" id="KW-0040">ANK repeat</keyword>
<protein>
    <submittedName>
        <fullName evidence="3">Uncharacterized protein</fullName>
    </submittedName>
</protein>
<dbReference type="InterPro" id="IPR002110">
    <property type="entry name" value="Ankyrin_rpt"/>
</dbReference>
<feature type="region of interest" description="Disordered" evidence="2">
    <location>
        <begin position="623"/>
        <end position="642"/>
    </location>
</feature>
<evidence type="ECO:0000256" key="1">
    <source>
        <dbReference type="PROSITE-ProRule" id="PRU00023"/>
    </source>
</evidence>
<name>A0A1B6FME3_9HEMI</name>
<feature type="non-terminal residue" evidence="3">
    <location>
        <position position="758"/>
    </location>
</feature>
<dbReference type="Gene3D" id="1.25.40.20">
    <property type="entry name" value="Ankyrin repeat-containing domain"/>
    <property type="match status" value="1"/>
</dbReference>
<dbReference type="Pfam" id="PF00023">
    <property type="entry name" value="Ank"/>
    <property type="match status" value="1"/>
</dbReference>
<accession>A0A1B6FME3</accession>
<dbReference type="AlphaFoldDB" id="A0A1B6FME3"/>
<evidence type="ECO:0000313" key="3">
    <source>
        <dbReference type="EMBL" id="JAS51357.1"/>
    </source>
</evidence>
<feature type="region of interest" description="Disordered" evidence="2">
    <location>
        <begin position="534"/>
        <end position="556"/>
    </location>
</feature>
<feature type="compositionally biased region" description="Polar residues" evidence="2">
    <location>
        <begin position="541"/>
        <end position="556"/>
    </location>
</feature>
<dbReference type="InterPro" id="IPR036770">
    <property type="entry name" value="Ankyrin_rpt-contain_sf"/>
</dbReference>
<evidence type="ECO:0000256" key="2">
    <source>
        <dbReference type="SAM" id="MobiDB-lite"/>
    </source>
</evidence>
<feature type="non-terminal residue" evidence="3">
    <location>
        <position position="1"/>
    </location>
</feature>
<feature type="region of interest" description="Disordered" evidence="2">
    <location>
        <begin position="402"/>
        <end position="436"/>
    </location>
</feature>
<organism evidence="3">
    <name type="scientific">Cuerna arida</name>
    <dbReference type="NCBI Taxonomy" id="1464854"/>
    <lineage>
        <taxon>Eukaryota</taxon>
        <taxon>Metazoa</taxon>
        <taxon>Ecdysozoa</taxon>
        <taxon>Arthropoda</taxon>
        <taxon>Hexapoda</taxon>
        <taxon>Insecta</taxon>
        <taxon>Pterygota</taxon>
        <taxon>Neoptera</taxon>
        <taxon>Paraneoptera</taxon>
        <taxon>Hemiptera</taxon>
        <taxon>Auchenorrhyncha</taxon>
        <taxon>Membracoidea</taxon>
        <taxon>Cicadellidae</taxon>
        <taxon>Cicadellinae</taxon>
        <taxon>Proconiini</taxon>
        <taxon>Cuerna</taxon>
    </lineage>
</organism>
<dbReference type="PROSITE" id="PS50088">
    <property type="entry name" value="ANK_REPEAT"/>
    <property type="match status" value="1"/>
</dbReference>
<proteinExistence type="predicted"/>
<dbReference type="SUPFAM" id="SSF48403">
    <property type="entry name" value="Ankyrin repeat"/>
    <property type="match status" value="1"/>
</dbReference>
<reference evidence="3" key="1">
    <citation type="submission" date="2015-11" db="EMBL/GenBank/DDBJ databases">
        <title>De novo transcriptome assembly of four potential Pierce s Disease insect vectors from Arizona vineyards.</title>
        <authorList>
            <person name="Tassone E.E."/>
        </authorList>
    </citation>
    <scope>NUCLEOTIDE SEQUENCE</scope>
</reference>
<sequence>YFNIKTWPVQSSLVIHKQKDSDEKESTWSSILNMNEKASKYFKPVARRKCIIKRAASHKLNPLVAKKRVLYSGKNDCIVIDDDDDDNDVQCLGSYKTSPKITKSAKKYRNSVKEDEITILNQGPDILKTKLGVCEPVSITCSSQNHSNHIEPSNPSMNAFIPHDFAVSDANVCSLAQPYNSVIPTPPLSGVIAPQSQGFATISLQDSSNVIVSGPPHHFPVTTLSQDPNVPTFIQIQDFPNCTVLNSPDFIVNTPAPALTTECMTLPNGTVLSNNLNAQVPPRTAEPLERINNAPGLSSTSYVKEQQALLTFKPNLEHEVRYVDIPVNKQIAFGPSENNKGQMSATRKDFMISTPDKVIEPVEEQPANKRANSVQGNDYQYIEVTTNTDEILHRFNIKSNKRKKKNVAKKDIDRNFNSKHVAQNENHSEKKPGQFSMEDVEEFKNIKSMPNAVSEVCDKMMPCSSQKAFDQGTQTSIHCWLFKNDKLYCLEENVGSEYNIRLEPVGKLRMDKNHGQNKTQLQCKVPLNKEVPDSSELGSCGLNTSDVPTMPTSEVSGSVSQSENIEIHHTSPPRVVDNPAHGQYESGSAFTENTYLTLGLPMPTQQRGVQCDMDHIVPQTARSVTSETNYPPFSAPPGDQTDPPTMFPRSAASVANLPAPYVKLFNTICEDIRNALKFDKDCNIPLHDAVIDCDLKRVKSQCILLKGIKSNLNHRNVHGDTPLMLAVKLAVDLGGVERWKVVRMLLKEGADQTLADRE</sequence>
<dbReference type="EMBL" id="GECZ01018412">
    <property type="protein sequence ID" value="JAS51357.1"/>
    <property type="molecule type" value="Transcribed_RNA"/>
</dbReference>
<feature type="repeat" description="ANK" evidence="1">
    <location>
        <begin position="718"/>
        <end position="757"/>
    </location>
</feature>